<dbReference type="GO" id="GO:0043565">
    <property type="term" value="F:sequence-specific DNA binding"/>
    <property type="evidence" value="ECO:0007669"/>
    <property type="project" value="InterPro"/>
</dbReference>
<organism evidence="2 3">
    <name type="scientific">Protea cynaroides</name>
    <dbReference type="NCBI Taxonomy" id="273540"/>
    <lineage>
        <taxon>Eukaryota</taxon>
        <taxon>Viridiplantae</taxon>
        <taxon>Streptophyta</taxon>
        <taxon>Embryophyta</taxon>
        <taxon>Tracheophyta</taxon>
        <taxon>Spermatophyta</taxon>
        <taxon>Magnoliopsida</taxon>
        <taxon>Proteales</taxon>
        <taxon>Proteaceae</taxon>
        <taxon>Protea</taxon>
    </lineage>
</organism>
<dbReference type="EMBL" id="JAMYWD010000001">
    <property type="protein sequence ID" value="KAJ4981773.1"/>
    <property type="molecule type" value="Genomic_DNA"/>
</dbReference>
<proteinExistence type="predicted"/>
<name>A0A9Q0L3C6_9MAGN</name>
<keyword evidence="3" id="KW-1185">Reference proteome</keyword>
<comment type="caution">
    <text evidence="2">The sequence shown here is derived from an EMBL/GenBank/DDBJ whole genome shotgun (WGS) entry which is preliminary data.</text>
</comment>
<sequence length="245" mass="28397">MKSQVQVRFSEFYEQWLNQHEANLKELISVPRDLSHDQLHRALVSKVGAHFKQYYTIKWAAAKDDVLGFFCPTWFTPLENAYHWITDWKPSMLFRLITTLRHTKVPGPSLADMTEEQLKKIEEFQLRIRTEEDRVEREMERQQVSIADKPMVDLARLATQVSNGEVVGQLDIYVDATLRSLLGGLENVMKMADCVRLKALKGVLEVLNPLQSVDFLAANAMLQIQLRKAGKRRDHGKMIMMNQKE</sequence>
<dbReference type="OrthoDB" id="1895294at2759"/>
<evidence type="ECO:0000313" key="2">
    <source>
        <dbReference type="EMBL" id="KAJ4981773.1"/>
    </source>
</evidence>
<dbReference type="PROSITE" id="PS51806">
    <property type="entry name" value="DOG1"/>
    <property type="match status" value="1"/>
</dbReference>
<dbReference type="InterPro" id="IPR025422">
    <property type="entry name" value="TGA_domain"/>
</dbReference>
<feature type="domain" description="DOG1" evidence="1">
    <location>
        <begin position="6"/>
        <end position="236"/>
    </location>
</feature>
<dbReference type="GO" id="GO:0006351">
    <property type="term" value="P:DNA-templated transcription"/>
    <property type="evidence" value="ECO:0007669"/>
    <property type="project" value="InterPro"/>
</dbReference>
<dbReference type="PANTHER" id="PTHR46354:SF2">
    <property type="entry name" value="PROTEIN DOG1-LIKE 4"/>
    <property type="match status" value="1"/>
</dbReference>
<dbReference type="AlphaFoldDB" id="A0A9Q0L3C6"/>
<gene>
    <name evidence="2" type="ORF">NE237_032610</name>
</gene>
<evidence type="ECO:0000313" key="3">
    <source>
        <dbReference type="Proteomes" id="UP001141806"/>
    </source>
</evidence>
<accession>A0A9Q0L3C6</accession>
<reference evidence="2" key="1">
    <citation type="journal article" date="2023" name="Plant J.">
        <title>The genome of the king protea, Protea cynaroides.</title>
        <authorList>
            <person name="Chang J."/>
            <person name="Duong T.A."/>
            <person name="Schoeman C."/>
            <person name="Ma X."/>
            <person name="Roodt D."/>
            <person name="Barker N."/>
            <person name="Li Z."/>
            <person name="Van de Peer Y."/>
            <person name="Mizrachi E."/>
        </authorList>
    </citation>
    <scope>NUCLEOTIDE SEQUENCE</scope>
    <source>
        <tissue evidence="2">Young leaves</tissue>
    </source>
</reference>
<evidence type="ECO:0000259" key="1">
    <source>
        <dbReference type="PROSITE" id="PS51806"/>
    </source>
</evidence>
<dbReference type="Pfam" id="PF14144">
    <property type="entry name" value="DOG1"/>
    <property type="match status" value="1"/>
</dbReference>
<dbReference type="InterPro" id="IPR051886">
    <property type="entry name" value="Seed_Dev/Stress_Resp_Reg"/>
</dbReference>
<protein>
    <recommendedName>
        <fullName evidence="1">DOG1 domain-containing protein</fullName>
    </recommendedName>
</protein>
<dbReference type="PANTHER" id="PTHR46354">
    <property type="entry name" value="DOG1 DOMAIN-CONTAINING PROTEIN"/>
    <property type="match status" value="1"/>
</dbReference>
<dbReference type="Proteomes" id="UP001141806">
    <property type="component" value="Unassembled WGS sequence"/>
</dbReference>